<dbReference type="AlphaFoldDB" id="A0A0E9XR32"/>
<dbReference type="EMBL" id="GBXM01003473">
    <property type="protein sequence ID" value="JAI05105.1"/>
    <property type="molecule type" value="Transcribed_RNA"/>
</dbReference>
<accession>A0A0E9XR32</accession>
<reference evidence="1" key="1">
    <citation type="submission" date="2014-11" db="EMBL/GenBank/DDBJ databases">
        <authorList>
            <person name="Amaro Gonzalez C."/>
        </authorList>
    </citation>
    <scope>NUCLEOTIDE SEQUENCE</scope>
</reference>
<evidence type="ECO:0000313" key="1">
    <source>
        <dbReference type="EMBL" id="JAI05105.1"/>
    </source>
</evidence>
<sequence length="64" mass="7756">MTVNPEPRCIFLIHCAFEVIYVILHECVNAVQLPFEMHIDIWIGHFRYACFKSRKILKHLCRRR</sequence>
<name>A0A0E9XR32_ANGAN</name>
<proteinExistence type="predicted"/>
<protein>
    <submittedName>
        <fullName evidence="1">Uncharacterized protein</fullName>
    </submittedName>
</protein>
<organism evidence="1">
    <name type="scientific">Anguilla anguilla</name>
    <name type="common">European freshwater eel</name>
    <name type="synonym">Muraena anguilla</name>
    <dbReference type="NCBI Taxonomy" id="7936"/>
    <lineage>
        <taxon>Eukaryota</taxon>
        <taxon>Metazoa</taxon>
        <taxon>Chordata</taxon>
        <taxon>Craniata</taxon>
        <taxon>Vertebrata</taxon>
        <taxon>Euteleostomi</taxon>
        <taxon>Actinopterygii</taxon>
        <taxon>Neopterygii</taxon>
        <taxon>Teleostei</taxon>
        <taxon>Anguilliformes</taxon>
        <taxon>Anguillidae</taxon>
        <taxon>Anguilla</taxon>
    </lineage>
</organism>
<reference evidence="1" key="2">
    <citation type="journal article" date="2015" name="Fish Shellfish Immunol.">
        <title>Early steps in the European eel (Anguilla anguilla)-Vibrio vulnificus interaction in the gills: Role of the RtxA13 toxin.</title>
        <authorList>
            <person name="Callol A."/>
            <person name="Pajuelo D."/>
            <person name="Ebbesson L."/>
            <person name="Teles M."/>
            <person name="MacKenzie S."/>
            <person name="Amaro C."/>
        </authorList>
    </citation>
    <scope>NUCLEOTIDE SEQUENCE</scope>
</reference>